<evidence type="ECO:0000313" key="2">
    <source>
        <dbReference type="EMBL" id="HIZ31066.1"/>
    </source>
</evidence>
<name>A0A9D2E5A5_9FIRM</name>
<evidence type="ECO:0008006" key="4">
    <source>
        <dbReference type="Google" id="ProtNLM"/>
    </source>
</evidence>
<feature type="transmembrane region" description="Helical" evidence="1">
    <location>
        <begin position="341"/>
        <end position="360"/>
    </location>
</feature>
<reference evidence="2" key="2">
    <citation type="submission" date="2021-04" db="EMBL/GenBank/DDBJ databases">
        <authorList>
            <person name="Gilroy R."/>
        </authorList>
    </citation>
    <scope>NUCLEOTIDE SEQUENCE</scope>
    <source>
        <strain evidence="2">ChiGjej4B4-18154</strain>
    </source>
</reference>
<evidence type="ECO:0000313" key="3">
    <source>
        <dbReference type="Proteomes" id="UP000824035"/>
    </source>
</evidence>
<organism evidence="2 3">
    <name type="scientific">Candidatus Allofournierella merdipullorum</name>
    <dbReference type="NCBI Taxonomy" id="2838595"/>
    <lineage>
        <taxon>Bacteria</taxon>
        <taxon>Bacillati</taxon>
        <taxon>Bacillota</taxon>
        <taxon>Clostridia</taxon>
        <taxon>Eubacteriales</taxon>
        <taxon>Oscillospiraceae</taxon>
        <taxon>Allofournierella</taxon>
    </lineage>
</organism>
<feature type="transmembrane region" description="Helical" evidence="1">
    <location>
        <begin position="270"/>
        <end position="287"/>
    </location>
</feature>
<comment type="caution">
    <text evidence="2">The sequence shown here is derived from an EMBL/GenBank/DDBJ whole genome shotgun (WGS) entry which is preliminary data.</text>
</comment>
<keyword evidence="1" id="KW-1133">Transmembrane helix</keyword>
<feature type="transmembrane region" description="Helical" evidence="1">
    <location>
        <begin position="134"/>
        <end position="150"/>
    </location>
</feature>
<keyword evidence="1" id="KW-0472">Membrane</keyword>
<feature type="transmembrane region" description="Helical" evidence="1">
    <location>
        <begin position="162"/>
        <end position="183"/>
    </location>
</feature>
<gene>
    <name evidence="2" type="ORF">H9813_07560</name>
</gene>
<feature type="transmembrane region" description="Helical" evidence="1">
    <location>
        <begin position="439"/>
        <end position="462"/>
    </location>
</feature>
<feature type="transmembrane region" description="Helical" evidence="1">
    <location>
        <begin position="685"/>
        <end position="707"/>
    </location>
</feature>
<proteinExistence type="predicted"/>
<keyword evidence="1" id="KW-0812">Transmembrane</keyword>
<reference evidence="2" key="1">
    <citation type="journal article" date="2021" name="PeerJ">
        <title>Extensive microbial diversity within the chicken gut microbiome revealed by metagenomics and culture.</title>
        <authorList>
            <person name="Gilroy R."/>
            <person name="Ravi A."/>
            <person name="Getino M."/>
            <person name="Pursley I."/>
            <person name="Horton D.L."/>
            <person name="Alikhan N.F."/>
            <person name="Baker D."/>
            <person name="Gharbi K."/>
            <person name="Hall N."/>
            <person name="Watson M."/>
            <person name="Adriaenssens E.M."/>
            <person name="Foster-Nyarko E."/>
            <person name="Jarju S."/>
            <person name="Secka A."/>
            <person name="Antonio M."/>
            <person name="Oren A."/>
            <person name="Chaudhuri R.R."/>
            <person name="La Ragione R."/>
            <person name="Hildebrand F."/>
            <person name="Pallen M.J."/>
        </authorList>
    </citation>
    <scope>NUCLEOTIDE SEQUENCE</scope>
    <source>
        <strain evidence="2">ChiGjej4B4-18154</strain>
    </source>
</reference>
<dbReference type="Proteomes" id="UP000824035">
    <property type="component" value="Unassembled WGS sequence"/>
</dbReference>
<feature type="transmembrane region" description="Helical" evidence="1">
    <location>
        <begin position="516"/>
        <end position="534"/>
    </location>
</feature>
<feature type="transmembrane region" description="Helical" evidence="1">
    <location>
        <begin position="474"/>
        <end position="496"/>
    </location>
</feature>
<sequence length="724" mass="78501">MERTKFRRWAVLALCVALALVWAVQNSALNVPLRWDVPEQIPEVLDDQREWHVSQDLWLDAGRYTLEWEGEAAGSAVVLAPDRLTADNREGVQLNETGSAAFEVDGQRVRVQVWTDETAAPARLTSGLFCDVDGLFAVLALGALAAFLLLRGPKTGEQKAVLAVLVCCTLAASLPALTPGVSYGPDLHFHLTRIQGIADGLASGQFPVRIQPTPVSGKGYATSLLYPDLFLYPAALLRFVGVSLEGAYRFTILALNAFTALFAWKAGRRMLGGSFAALVFCVLYTLAPYRICNLYVRAALGEAMAMTFLPVVALGFWLVLFRESDGWPVLALGMTGIIQSHLISTIFCVAFGGLLCLVCLRRVFQKERFFALVKAVALALALNLWYILPWARFSREDFNIFHLKFDVWDYALYPAQLFMTFGSVSGDAMRKGTLEGEMLLTPGLALLAAGGALLLALGLAWLEKAQLPSSARLGAGAAAFAGLSLWLCTDLFPWALAQRLPVLGEKVAVIQFPWRFLTTASLFLALCGGALAAWKLTGLSRQAKALVLTAAFCAVLLPSAGQMLQKTAEQPSYSRDGVLVTDNLYDAQYLYTGTSAGDLIARRRPVAGGEGLQVSGLSQRGNRMEFDWSGSGGEAVELPLTWYPGYAAVDGTGAELACEPGENGILTVRTQSDAGHMTVWYRGLWYFRVGDLVSLAAAAGLAAWAVARHTGWRVPLRRRTKLTV</sequence>
<dbReference type="EMBL" id="DXBV01000072">
    <property type="protein sequence ID" value="HIZ31066.1"/>
    <property type="molecule type" value="Genomic_DNA"/>
</dbReference>
<dbReference type="AlphaFoldDB" id="A0A9D2E5A5"/>
<feature type="transmembrane region" description="Helical" evidence="1">
    <location>
        <begin position="369"/>
        <end position="388"/>
    </location>
</feature>
<evidence type="ECO:0000256" key="1">
    <source>
        <dbReference type="SAM" id="Phobius"/>
    </source>
</evidence>
<protein>
    <recommendedName>
        <fullName evidence="4">Membrane protein 6-pyruvoyl-tetrahydropterin synthase-related domain-containing protein</fullName>
    </recommendedName>
</protein>
<accession>A0A9D2E5A5</accession>
<feature type="transmembrane region" description="Helical" evidence="1">
    <location>
        <begin position="299"/>
        <end position="321"/>
    </location>
</feature>